<dbReference type="EMBL" id="MN738881">
    <property type="protein sequence ID" value="QHT29640.1"/>
    <property type="molecule type" value="Genomic_DNA"/>
</dbReference>
<feature type="transmembrane region" description="Helical" evidence="2">
    <location>
        <begin position="93"/>
        <end position="115"/>
    </location>
</feature>
<feature type="transmembrane region" description="Helical" evidence="2">
    <location>
        <begin position="57"/>
        <end position="81"/>
    </location>
</feature>
<keyword evidence="2" id="KW-1133">Transmembrane helix</keyword>
<evidence type="ECO:0000256" key="2">
    <source>
        <dbReference type="SAM" id="Phobius"/>
    </source>
</evidence>
<evidence type="ECO:0000313" key="3">
    <source>
        <dbReference type="EMBL" id="QHT29640.1"/>
    </source>
</evidence>
<dbReference type="AlphaFoldDB" id="A0A6C0EMT4"/>
<proteinExistence type="predicted"/>
<keyword evidence="2" id="KW-0472">Membrane</keyword>
<accession>A0A6C0EMT4</accession>
<feature type="region of interest" description="Disordered" evidence="1">
    <location>
        <begin position="197"/>
        <end position="226"/>
    </location>
</feature>
<evidence type="ECO:0000256" key="1">
    <source>
        <dbReference type="SAM" id="MobiDB-lite"/>
    </source>
</evidence>
<feature type="compositionally biased region" description="Basic and acidic residues" evidence="1">
    <location>
        <begin position="202"/>
        <end position="211"/>
    </location>
</feature>
<feature type="compositionally biased region" description="Polar residues" evidence="1">
    <location>
        <begin position="215"/>
        <end position="226"/>
    </location>
</feature>
<reference evidence="3" key="1">
    <citation type="journal article" date="2020" name="Nature">
        <title>Giant virus diversity and host interactions through global metagenomics.</title>
        <authorList>
            <person name="Schulz F."/>
            <person name="Roux S."/>
            <person name="Paez-Espino D."/>
            <person name="Jungbluth S."/>
            <person name="Walsh D.A."/>
            <person name="Denef V.J."/>
            <person name="McMahon K.D."/>
            <person name="Konstantinidis K.T."/>
            <person name="Eloe-Fadrosh E.A."/>
            <person name="Kyrpides N.C."/>
            <person name="Woyke T."/>
        </authorList>
    </citation>
    <scope>NUCLEOTIDE SEQUENCE</scope>
    <source>
        <strain evidence="3">GVMAG-M-3300009068-24</strain>
    </source>
</reference>
<name>A0A6C0EMT4_9ZZZZ</name>
<organism evidence="3">
    <name type="scientific">viral metagenome</name>
    <dbReference type="NCBI Taxonomy" id="1070528"/>
    <lineage>
        <taxon>unclassified sequences</taxon>
        <taxon>metagenomes</taxon>
        <taxon>organismal metagenomes</taxon>
    </lineage>
</organism>
<protein>
    <submittedName>
        <fullName evidence="3">Uncharacterized protein</fullName>
    </submittedName>
</protein>
<keyword evidence="2" id="KW-0812">Transmembrane</keyword>
<sequence length="480" mass="53702">MSAASLNKSLKIDSTETEQNNYEKDTMRVAWPEDADIILENIRCNCIILSDYHKKQYFLLLSLLKYFRIPIIIISAFASVLNIGLQPFLEQQYISIICCMLSLVTGLIGSIELFLQVQKKMENELMNSRDFYLTAIDIYKVLSLDPEHRNGDGLKYLDGKFAIYCKMIENSNVLDKAIQDQLAPIDVVVIERLSSGAGSRNSETDAKEHKPNRVTHPSHTSAIPSSSTFTGGFLSYFFGKSEVNPPTRRRRDSQLPSPAVTEVNEISAELPLQKHLNDQDDEDSVSSEERFDIYCKLLNKHNNIDESVMEKLTPILSNHSSHLATVPLEERVKLYSYLQDHVKIMGSNEMLDKLKIILVGDFFKKSSNMPTTVMKQHRFAIYKSLIDQQVDNSTVQKVKSLLASDSIDQETLTLLLSAATHDISAPVADLESGPEPDGAYLLGDEHPIGELTPLNRGGSTGTQFIMEIGPLSGSLPEPTK</sequence>